<evidence type="ECO:0000259" key="6">
    <source>
        <dbReference type="Pfam" id="PF13426"/>
    </source>
</evidence>
<feature type="domain" description="RGS" evidence="5">
    <location>
        <begin position="126"/>
        <end position="236"/>
    </location>
</feature>
<evidence type="ECO:0008006" key="9">
    <source>
        <dbReference type="Google" id="ProtNLM"/>
    </source>
</evidence>
<feature type="region of interest" description="Disordered" evidence="4">
    <location>
        <begin position="515"/>
        <end position="563"/>
    </location>
</feature>
<feature type="compositionally biased region" description="Basic residues" evidence="4">
    <location>
        <begin position="426"/>
        <end position="437"/>
    </location>
</feature>
<evidence type="ECO:0000259" key="5">
    <source>
        <dbReference type="Pfam" id="PF00615"/>
    </source>
</evidence>
<dbReference type="AlphaFoldDB" id="A0AAN6U343"/>
<feature type="region of interest" description="Disordered" evidence="4">
    <location>
        <begin position="65"/>
        <end position="105"/>
    </location>
</feature>
<feature type="region of interest" description="Disordered" evidence="4">
    <location>
        <begin position="389"/>
        <end position="501"/>
    </location>
</feature>
<feature type="compositionally biased region" description="Low complexity" evidence="4">
    <location>
        <begin position="392"/>
        <end position="407"/>
    </location>
</feature>
<feature type="compositionally biased region" description="Basic and acidic residues" evidence="4">
    <location>
        <begin position="538"/>
        <end position="550"/>
    </location>
</feature>
<gene>
    <name evidence="7" type="ORF">N657DRAFT_591233</name>
</gene>
<dbReference type="InterPro" id="IPR016137">
    <property type="entry name" value="RGS"/>
</dbReference>
<protein>
    <recommendedName>
        <fullName evidence="9">LOV domain-containing protein</fullName>
    </recommendedName>
</protein>
<dbReference type="Gene3D" id="3.30.450.20">
    <property type="entry name" value="PAS domain"/>
    <property type="match status" value="1"/>
</dbReference>
<dbReference type="Pfam" id="PF13426">
    <property type="entry name" value="PAS_9"/>
    <property type="match status" value="1"/>
</dbReference>
<organism evidence="7 8">
    <name type="scientific">Parathielavia appendiculata</name>
    <dbReference type="NCBI Taxonomy" id="2587402"/>
    <lineage>
        <taxon>Eukaryota</taxon>
        <taxon>Fungi</taxon>
        <taxon>Dikarya</taxon>
        <taxon>Ascomycota</taxon>
        <taxon>Pezizomycotina</taxon>
        <taxon>Sordariomycetes</taxon>
        <taxon>Sordariomycetidae</taxon>
        <taxon>Sordariales</taxon>
        <taxon>Chaetomiaceae</taxon>
        <taxon>Parathielavia</taxon>
    </lineage>
</organism>
<keyword evidence="3" id="KW-0157">Chromophore</keyword>
<sequence length="717" mass="78864">MDSNQATPIVVWRNPFDRQGSNPISTALSPPPGPKTLPKRKSNFRLRSDSGMALHTNQAAFRQYTDYNPDGSISTRPSRSRHPSFDDSSSVEDFKGHQVNSEPKGLVTNGKVLPDLFEPAVFKLALSNRATAQRLRAFAQTRRCGSDIDFLLKVEEYSRAVGNVISSMSYISSHFTGTTATSPVELPLEAAGALKANVKFSARTAIPALDRTYQDAKAAVETRLSQDLYPEFVKYQLAQRLTASLSTRHSMTGEIQSPYPGLGDAFCISDPIRPDNPIVFASDGFLAMSGYQRRDIIGKNCRILQGFATDPEAATRLSRAISAGSDATELILNYRPDGTPFWNLLFICPLMEHGSVRYFLGAQVNISEHMDAGYKDVMDVLNFGPMPEDAYPARSPASPSSPSWSRRQSADNQPPEDDEQDEKPTSRRHRFFRRFNRKPASSRTPSSSRRPSVASERSADSTQQSLSPRCYPPLNLSFGRHHTHHHHHDHDHLTHQHPVEHSTPYSRFLVMRFNDDNTNRHHNPESRPPPSTNGRRRLQPDRRPPPARDHRGQRHQPAAPQLPITFCSPSALSLLGLKPPHHNEESHCVLDRDVFAVLASQLGSPNFNRAAFRADVLGRLARGEGVTVDLMTASSSCAAGAASSTASTASAGGVTAVEGDAEGKPRVSGTLDRGAEFFSQVLFSGGQGGKLRRVVSTWAPLKDGEGRVAWVVMVLNP</sequence>
<dbReference type="InterPro" id="IPR035965">
    <property type="entry name" value="PAS-like_dom_sf"/>
</dbReference>
<name>A0AAN6U343_9PEZI</name>
<dbReference type="Pfam" id="PF00615">
    <property type="entry name" value="RGS"/>
    <property type="match status" value="1"/>
</dbReference>
<feature type="region of interest" description="Disordered" evidence="4">
    <location>
        <begin position="1"/>
        <end position="42"/>
    </location>
</feature>
<dbReference type="GO" id="GO:0005634">
    <property type="term" value="C:nucleus"/>
    <property type="evidence" value="ECO:0007669"/>
    <property type="project" value="TreeGrafter"/>
</dbReference>
<evidence type="ECO:0000313" key="8">
    <source>
        <dbReference type="Proteomes" id="UP001302602"/>
    </source>
</evidence>
<reference evidence="7" key="2">
    <citation type="submission" date="2023-05" db="EMBL/GenBank/DDBJ databases">
        <authorList>
            <consortium name="Lawrence Berkeley National Laboratory"/>
            <person name="Steindorff A."/>
            <person name="Hensen N."/>
            <person name="Bonometti L."/>
            <person name="Westerberg I."/>
            <person name="Brannstrom I.O."/>
            <person name="Guillou S."/>
            <person name="Cros-Aarteil S."/>
            <person name="Calhoun S."/>
            <person name="Haridas S."/>
            <person name="Kuo A."/>
            <person name="Mondo S."/>
            <person name="Pangilinan J."/>
            <person name="Riley R."/>
            <person name="Labutti K."/>
            <person name="Andreopoulos B."/>
            <person name="Lipzen A."/>
            <person name="Chen C."/>
            <person name="Yanf M."/>
            <person name="Daum C."/>
            <person name="Ng V."/>
            <person name="Clum A."/>
            <person name="Ohm R."/>
            <person name="Martin F."/>
            <person name="Silar P."/>
            <person name="Natvig D."/>
            <person name="Lalanne C."/>
            <person name="Gautier V."/>
            <person name="Ament-Velasquez S.L."/>
            <person name="Kruys A."/>
            <person name="Hutchinson M.I."/>
            <person name="Powell A.J."/>
            <person name="Barry K."/>
            <person name="Miller A.N."/>
            <person name="Grigoriev I.V."/>
            <person name="Debuchy R."/>
            <person name="Gladieux P."/>
            <person name="Thoren M.H."/>
            <person name="Johannesson H."/>
        </authorList>
    </citation>
    <scope>NUCLEOTIDE SEQUENCE</scope>
    <source>
        <strain evidence="7">CBS 731.68</strain>
    </source>
</reference>
<feature type="compositionally biased region" description="Basic residues" evidence="4">
    <location>
        <begin position="479"/>
        <end position="489"/>
    </location>
</feature>
<dbReference type="InterPro" id="IPR044926">
    <property type="entry name" value="RGS_subdomain_2"/>
</dbReference>
<feature type="compositionally biased region" description="Basic and acidic residues" evidence="4">
    <location>
        <begin position="515"/>
        <end position="525"/>
    </location>
</feature>
<comment type="caution">
    <text evidence="7">The sequence shown here is derived from an EMBL/GenBank/DDBJ whole genome shotgun (WGS) entry which is preliminary data.</text>
</comment>
<evidence type="ECO:0000313" key="7">
    <source>
        <dbReference type="EMBL" id="KAK4125593.1"/>
    </source>
</evidence>
<dbReference type="Gene3D" id="1.10.167.10">
    <property type="entry name" value="Regulator of G-protein Signalling 4, domain 2"/>
    <property type="match status" value="1"/>
</dbReference>
<feature type="domain" description="PAS" evidence="6">
    <location>
        <begin position="264"/>
        <end position="368"/>
    </location>
</feature>
<keyword evidence="1" id="KW-0285">Flavoprotein</keyword>
<dbReference type="EMBL" id="MU853225">
    <property type="protein sequence ID" value="KAK4125593.1"/>
    <property type="molecule type" value="Genomic_DNA"/>
</dbReference>
<dbReference type="Proteomes" id="UP001302602">
    <property type="component" value="Unassembled WGS sequence"/>
</dbReference>
<dbReference type="InterPro" id="IPR000014">
    <property type="entry name" value="PAS"/>
</dbReference>
<dbReference type="NCBIfam" id="TIGR00229">
    <property type="entry name" value="sensory_box"/>
    <property type="match status" value="1"/>
</dbReference>
<evidence type="ECO:0000256" key="3">
    <source>
        <dbReference type="ARBA" id="ARBA00022991"/>
    </source>
</evidence>
<dbReference type="CDD" id="cd00130">
    <property type="entry name" value="PAS"/>
    <property type="match status" value="1"/>
</dbReference>
<keyword evidence="2" id="KW-0288">FMN</keyword>
<evidence type="ECO:0000256" key="1">
    <source>
        <dbReference type="ARBA" id="ARBA00022630"/>
    </source>
</evidence>
<feature type="compositionally biased region" description="Basic and acidic residues" evidence="4">
    <location>
        <begin position="490"/>
        <end position="500"/>
    </location>
</feature>
<keyword evidence="8" id="KW-1185">Reference proteome</keyword>
<dbReference type="GeneID" id="87826673"/>
<evidence type="ECO:0000256" key="2">
    <source>
        <dbReference type="ARBA" id="ARBA00022643"/>
    </source>
</evidence>
<evidence type="ECO:0000256" key="4">
    <source>
        <dbReference type="SAM" id="MobiDB-lite"/>
    </source>
</evidence>
<accession>A0AAN6U343</accession>
<dbReference type="SUPFAM" id="SSF55785">
    <property type="entry name" value="PYP-like sensor domain (PAS domain)"/>
    <property type="match status" value="1"/>
</dbReference>
<dbReference type="SUPFAM" id="SSF48097">
    <property type="entry name" value="Regulator of G-protein signaling, RGS"/>
    <property type="match status" value="1"/>
</dbReference>
<dbReference type="PANTHER" id="PTHR47429:SF2">
    <property type="entry name" value="PROTEIN TWIN LOV 1"/>
    <property type="match status" value="1"/>
</dbReference>
<dbReference type="PANTHER" id="PTHR47429">
    <property type="entry name" value="PROTEIN TWIN LOV 1"/>
    <property type="match status" value="1"/>
</dbReference>
<feature type="compositionally biased region" description="Low complexity" evidence="4">
    <location>
        <begin position="438"/>
        <end position="456"/>
    </location>
</feature>
<dbReference type="InterPro" id="IPR036305">
    <property type="entry name" value="RGS_sf"/>
</dbReference>
<dbReference type="RefSeq" id="XP_062649364.1">
    <property type="nucleotide sequence ID" value="XM_062789903.1"/>
</dbReference>
<proteinExistence type="predicted"/>
<feature type="non-terminal residue" evidence="7">
    <location>
        <position position="717"/>
    </location>
</feature>
<reference evidence="7" key="1">
    <citation type="journal article" date="2023" name="Mol. Phylogenet. Evol.">
        <title>Genome-scale phylogeny and comparative genomics of the fungal order Sordariales.</title>
        <authorList>
            <person name="Hensen N."/>
            <person name="Bonometti L."/>
            <person name="Westerberg I."/>
            <person name="Brannstrom I.O."/>
            <person name="Guillou S."/>
            <person name="Cros-Aarteil S."/>
            <person name="Calhoun S."/>
            <person name="Haridas S."/>
            <person name="Kuo A."/>
            <person name="Mondo S."/>
            <person name="Pangilinan J."/>
            <person name="Riley R."/>
            <person name="LaButti K."/>
            <person name="Andreopoulos B."/>
            <person name="Lipzen A."/>
            <person name="Chen C."/>
            <person name="Yan M."/>
            <person name="Daum C."/>
            <person name="Ng V."/>
            <person name="Clum A."/>
            <person name="Steindorff A."/>
            <person name="Ohm R.A."/>
            <person name="Martin F."/>
            <person name="Silar P."/>
            <person name="Natvig D.O."/>
            <person name="Lalanne C."/>
            <person name="Gautier V."/>
            <person name="Ament-Velasquez S.L."/>
            <person name="Kruys A."/>
            <person name="Hutchinson M.I."/>
            <person name="Powell A.J."/>
            <person name="Barry K."/>
            <person name="Miller A.N."/>
            <person name="Grigoriev I.V."/>
            <person name="Debuchy R."/>
            <person name="Gladieux P."/>
            <person name="Hiltunen Thoren M."/>
            <person name="Johannesson H."/>
        </authorList>
    </citation>
    <scope>NUCLEOTIDE SEQUENCE</scope>
    <source>
        <strain evidence="7">CBS 731.68</strain>
    </source>
</reference>
<feature type="compositionally biased region" description="Polar residues" evidence="4">
    <location>
        <begin position="19"/>
        <end position="28"/>
    </location>
</feature>